<evidence type="ECO:0000313" key="2">
    <source>
        <dbReference type="Proteomes" id="UP000838756"/>
    </source>
</evidence>
<protein>
    <submittedName>
        <fullName evidence="1">Jg14088 protein</fullName>
    </submittedName>
</protein>
<evidence type="ECO:0000313" key="1">
    <source>
        <dbReference type="EMBL" id="CAH2238479.1"/>
    </source>
</evidence>
<name>A0A8S4RLS8_9NEOP</name>
<dbReference type="Proteomes" id="UP000838756">
    <property type="component" value="Unassembled WGS sequence"/>
</dbReference>
<accession>A0A8S4RLS8</accession>
<dbReference type="EMBL" id="CAKXAJ010025353">
    <property type="protein sequence ID" value="CAH2238479.1"/>
    <property type="molecule type" value="Genomic_DNA"/>
</dbReference>
<organism evidence="1 2">
    <name type="scientific">Pararge aegeria aegeria</name>
    <dbReference type="NCBI Taxonomy" id="348720"/>
    <lineage>
        <taxon>Eukaryota</taxon>
        <taxon>Metazoa</taxon>
        <taxon>Ecdysozoa</taxon>
        <taxon>Arthropoda</taxon>
        <taxon>Hexapoda</taxon>
        <taxon>Insecta</taxon>
        <taxon>Pterygota</taxon>
        <taxon>Neoptera</taxon>
        <taxon>Endopterygota</taxon>
        <taxon>Lepidoptera</taxon>
        <taxon>Glossata</taxon>
        <taxon>Ditrysia</taxon>
        <taxon>Papilionoidea</taxon>
        <taxon>Nymphalidae</taxon>
        <taxon>Satyrinae</taxon>
        <taxon>Satyrini</taxon>
        <taxon>Parargina</taxon>
        <taxon>Pararge</taxon>
    </lineage>
</organism>
<keyword evidence="2" id="KW-1185">Reference proteome</keyword>
<dbReference type="AlphaFoldDB" id="A0A8S4RLS8"/>
<sequence>MFKSMSKIEEPRSEKQVITTEAQLVATGSGAVRWLNQKYDFVVRKLQLNYDAGVKLLHSPSGNIQCVYFTTPSMQLAFNAVPQFLCIETGDFFFLHLVSTAGPLTLTRWNYIIYG</sequence>
<reference evidence="1" key="1">
    <citation type="submission" date="2022-03" db="EMBL/GenBank/DDBJ databases">
        <authorList>
            <person name="Lindestad O."/>
        </authorList>
    </citation>
    <scope>NUCLEOTIDE SEQUENCE</scope>
</reference>
<comment type="caution">
    <text evidence="1">The sequence shown here is derived from an EMBL/GenBank/DDBJ whole genome shotgun (WGS) entry which is preliminary data.</text>
</comment>
<gene>
    <name evidence="1" type="primary">jg14088</name>
    <name evidence="1" type="ORF">PAEG_LOCUS15565</name>
</gene>
<dbReference type="OrthoDB" id="124789at2759"/>
<proteinExistence type="predicted"/>